<evidence type="ECO:0008006" key="12">
    <source>
        <dbReference type="Google" id="ProtNLM"/>
    </source>
</evidence>
<dbReference type="Pfam" id="PF04191">
    <property type="entry name" value="PEMT"/>
    <property type="match status" value="1"/>
</dbReference>
<dbReference type="UniPathway" id="UPA00753"/>
<dbReference type="GO" id="GO:0004671">
    <property type="term" value="F:protein C-terminal S-isoprenylcysteine carboxyl O-methyltransferase activity"/>
    <property type="evidence" value="ECO:0007669"/>
    <property type="project" value="TreeGrafter"/>
</dbReference>
<evidence type="ECO:0000313" key="10">
    <source>
        <dbReference type="EMBL" id="SZX67004.1"/>
    </source>
</evidence>
<evidence type="ECO:0000256" key="4">
    <source>
        <dbReference type="ARBA" id="ARBA00022989"/>
    </source>
</evidence>
<keyword evidence="3 9" id="KW-0812">Transmembrane</keyword>
<keyword evidence="8" id="KW-1208">Phospholipid metabolism</keyword>
<name>A0A383VQJ7_TETOB</name>
<dbReference type="PANTHER" id="PTHR12714:SF26">
    <property type="entry name" value="ISOPRENYLCYSTEINE CARBOXYLMETHYLTRANSFERASE FAMILY PROTEIN"/>
    <property type="match status" value="1"/>
</dbReference>
<organism evidence="10 11">
    <name type="scientific">Tetradesmus obliquus</name>
    <name type="common">Green alga</name>
    <name type="synonym">Acutodesmus obliquus</name>
    <dbReference type="NCBI Taxonomy" id="3088"/>
    <lineage>
        <taxon>Eukaryota</taxon>
        <taxon>Viridiplantae</taxon>
        <taxon>Chlorophyta</taxon>
        <taxon>core chlorophytes</taxon>
        <taxon>Chlorophyceae</taxon>
        <taxon>CS clade</taxon>
        <taxon>Sphaeropleales</taxon>
        <taxon>Scenedesmaceae</taxon>
        <taxon>Tetradesmus</taxon>
    </lineage>
</organism>
<feature type="transmembrane region" description="Helical" evidence="9">
    <location>
        <begin position="79"/>
        <end position="98"/>
    </location>
</feature>
<keyword evidence="7" id="KW-0594">Phospholipid biosynthesis</keyword>
<evidence type="ECO:0000256" key="6">
    <source>
        <dbReference type="ARBA" id="ARBA00023136"/>
    </source>
</evidence>
<feature type="transmembrane region" description="Helical" evidence="9">
    <location>
        <begin position="148"/>
        <end position="167"/>
    </location>
</feature>
<gene>
    <name evidence="10" type="ORF">BQ4739_LOCUS7430</name>
</gene>
<dbReference type="GO" id="GO:0006656">
    <property type="term" value="P:phosphatidylcholine biosynthetic process"/>
    <property type="evidence" value="ECO:0007669"/>
    <property type="project" value="UniProtKB-UniPathway"/>
</dbReference>
<keyword evidence="6 9" id="KW-0472">Membrane</keyword>
<evidence type="ECO:0000256" key="3">
    <source>
        <dbReference type="ARBA" id="ARBA00022692"/>
    </source>
</evidence>
<evidence type="ECO:0000256" key="2">
    <source>
        <dbReference type="ARBA" id="ARBA00022516"/>
    </source>
</evidence>
<dbReference type="Proteomes" id="UP000256970">
    <property type="component" value="Unassembled WGS sequence"/>
</dbReference>
<evidence type="ECO:0000256" key="8">
    <source>
        <dbReference type="ARBA" id="ARBA00023264"/>
    </source>
</evidence>
<dbReference type="Gene3D" id="1.20.120.1630">
    <property type="match status" value="1"/>
</dbReference>
<evidence type="ECO:0000256" key="5">
    <source>
        <dbReference type="ARBA" id="ARBA00023098"/>
    </source>
</evidence>
<protein>
    <recommendedName>
        <fullName evidence="12">Protein-S-isoprenylcysteine O-methyltransferase</fullName>
    </recommendedName>
</protein>
<dbReference type="PANTHER" id="PTHR12714">
    <property type="entry name" value="PROTEIN-S ISOPRENYLCYSTEINE O-METHYLTRANSFERASE"/>
    <property type="match status" value="1"/>
</dbReference>
<proteinExistence type="predicted"/>
<evidence type="ECO:0000256" key="1">
    <source>
        <dbReference type="ARBA" id="ARBA00004127"/>
    </source>
</evidence>
<dbReference type="STRING" id="3088.A0A383VQJ7"/>
<keyword evidence="2" id="KW-0444">Lipid biosynthesis</keyword>
<evidence type="ECO:0000313" key="11">
    <source>
        <dbReference type="Proteomes" id="UP000256970"/>
    </source>
</evidence>
<reference evidence="10 11" key="1">
    <citation type="submission" date="2016-10" db="EMBL/GenBank/DDBJ databases">
        <authorList>
            <person name="Cai Z."/>
        </authorList>
    </citation>
    <scope>NUCLEOTIDE SEQUENCE [LARGE SCALE GENOMIC DNA]</scope>
</reference>
<dbReference type="GO" id="GO:0005783">
    <property type="term" value="C:endoplasmic reticulum"/>
    <property type="evidence" value="ECO:0007669"/>
    <property type="project" value="TreeGrafter"/>
</dbReference>
<keyword evidence="5" id="KW-0443">Lipid metabolism</keyword>
<accession>A0A383VQJ7</accession>
<evidence type="ECO:0000256" key="7">
    <source>
        <dbReference type="ARBA" id="ARBA00023209"/>
    </source>
</evidence>
<keyword evidence="4 9" id="KW-1133">Transmembrane helix</keyword>
<feature type="transmembrane region" description="Helical" evidence="9">
    <location>
        <begin position="104"/>
        <end position="128"/>
    </location>
</feature>
<comment type="subcellular location">
    <subcellularLocation>
        <location evidence="1">Endomembrane system</location>
        <topology evidence="1">Multi-pass membrane protein</topology>
    </subcellularLocation>
</comment>
<keyword evidence="11" id="KW-1185">Reference proteome</keyword>
<dbReference type="EMBL" id="FNXT01000767">
    <property type="protein sequence ID" value="SZX67004.1"/>
    <property type="molecule type" value="Genomic_DNA"/>
</dbReference>
<dbReference type="AlphaFoldDB" id="A0A383VQJ7"/>
<sequence>MVAHRHVSSSGEAETAKVSVDDTVVVPVEAAAAVTISDSAAAAADAAEVSSHPLTDMFGAQELLTELQDQDQFGKRGEAWTFAQVAAIVLVLLPPFQLVGLVDILATLLITSGVVFMLYGIMSLGRFISPLAAPRKSHELITTGMYNYVRHPMYGGLLMAAFGLAVITRSETRLAMAALLWVVLEKKVTIEERMLLERYGQVYQDFKAKVTKKFFPFVY</sequence>
<evidence type="ECO:0000256" key="9">
    <source>
        <dbReference type="SAM" id="Phobius"/>
    </source>
</evidence>
<dbReference type="InterPro" id="IPR007318">
    <property type="entry name" value="Phopholipid_MeTrfase"/>
</dbReference>